<dbReference type="GO" id="GO:0008168">
    <property type="term" value="F:methyltransferase activity"/>
    <property type="evidence" value="ECO:0007669"/>
    <property type="project" value="UniProtKB-KW"/>
</dbReference>
<keyword evidence="6" id="KW-1185">Reference proteome</keyword>
<accession>A0A0F8CUD3</accession>
<dbReference type="EMBL" id="LBBL01000168">
    <property type="protein sequence ID" value="KKF94322.1"/>
    <property type="molecule type" value="Genomic_DNA"/>
</dbReference>
<evidence type="ECO:0000313" key="5">
    <source>
        <dbReference type="EMBL" id="KKF94322.1"/>
    </source>
</evidence>
<dbReference type="AlphaFoldDB" id="A0A0F8CUD3"/>
<proteinExistence type="predicted"/>
<dbReference type="PANTHER" id="PTHR12350:SF19">
    <property type="entry name" value="SET DOMAIN-CONTAINING PROTEIN"/>
    <property type="match status" value="1"/>
</dbReference>
<gene>
    <name evidence="5" type="ORF">CFO_g3316</name>
</gene>
<dbReference type="InterPro" id="IPR003616">
    <property type="entry name" value="Post-SET_dom"/>
</dbReference>
<dbReference type="GO" id="GO:0032259">
    <property type="term" value="P:methylation"/>
    <property type="evidence" value="ECO:0007669"/>
    <property type="project" value="UniProtKB-KW"/>
</dbReference>
<dbReference type="Proteomes" id="UP000034841">
    <property type="component" value="Unassembled WGS sequence"/>
</dbReference>
<evidence type="ECO:0000256" key="1">
    <source>
        <dbReference type="ARBA" id="ARBA00022603"/>
    </source>
</evidence>
<sequence length="220" mass="24000">MSSPLKPHWDQPSHSDVQEVIISTDGFLSKSLSRVKLPPFAVFAKMLWPPCTEASEPTYATVQFSKDRHLNLNSDLLYINHSCDPSLIFNTSTFEILVGPKGLKPGDELTFFYPSTEWHMAQAFDCFCQTTNCRGRIAGAKDMTAEQLSGLYLNGHIHALLEERDAALAGKKLPANHPPAVSCHDTGSETEAKINGIAPKTRNGPTSRELGGEMGGDTVA</sequence>
<evidence type="ECO:0000256" key="3">
    <source>
        <dbReference type="SAM" id="MobiDB-lite"/>
    </source>
</evidence>
<keyword evidence="1" id="KW-0489">Methyltransferase</keyword>
<dbReference type="PANTHER" id="PTHR12350">
    <property type="entry name" value="HISTONE-LYSINE N-METHYLTRANSFERASE-RELATED"/>
    <property type="match status" value="1"/>
</dbReference>
<dbReference type="InterPro" id="IPR046341">
    <property type="entry name" value="SET_dom_sf"/>
</dbReference>
<name>A0A0F8CUD3_CERFI</name>
<dbReference type="SUPFAM" id="SSF82199">
    <property type="entry name" value="SET domain"/>
    <property type="match status" value="1"/>
</dbReference>
<feature type="domain" description="Post-SET" evidence="4">
    <location>
        <begin position="122"/>
        <end position="138"/>
    </location>
</feature>
<dbReference type="OrthoDB" id="5984008at2759"/>
<evidence type="ECO:0000313" key="6">
    <source>
        <dbReference type="Proteomes" id="UP000034841"/>
    </source>
</evidence>
<dbReference type="PROSITE" id="PS50868">
    <property type="entry name" value="POST_SET"/>
    <property type="match status" value="1"/>
</dbReference>
<feature type="region of interest" description="Disordered" evidence="3">
    <location>
        <begin position="196"/>
        <end position="220"/>
    </location>
</feature>
<dbReference type="InterPro" id="IPR053201">
    <property type="entry name" value="Flavunoidine_N-MTase"/>
</dbReference>
<comment type="caution">
    <text evidence="5">The sequence shown here is derived from an EMBL/GenBank/DDBJ whole genome shotgun (WGS) entry which is preliminary data.</text>
</comment>
<protein>
    <recommendedName>
        <fullName evidence="4">Post-SET domain-containing protein</fullName>
    </recommendedName>
</protein>
<evidence type="ECO:0000256" key="2">
    <source>
        <dbReference type="ARBA" id="ARBA00022679"/>
    </source>
</evidence>
<evidence type="ECO:0000259" key="4">
    <source>
        <dbReference type="PROSITE" id="PS50868"/>
    </source>
</evidence>
<organism evidence="5 6">
    <name type="scientific">Ceratocystis fimbriata f. sp. platani</name>
    <dbReference type="NCBI Taxonomy" id="88771"/>
    <lineage>
        <taxon>Eukaryota</taxon>
        <taxon>Fungi</taxon>
        <taxon>Dikarya</taxon>
        <taxon>Ascomycota</taxon>
        <taxon>Pezizomycotina</taxon>
        <taxon>Sordariomycetes</taxon>
        <taxon>Hypocreomycetidae</taxon>
        <taxon>Microascales</taxon>
        <taxon>Ceratocystidaceae</taxon>
        <taxon>Ceratocystis</taxon>
    </lineage>
</organism>
<keyword evidence="2" id="KW-0808">Transferase</keyword>
<reference evidence="5 6" key="1">
    <citation type="submission" date="2015-04" db="EMBL/GenBank/DDBJ databases">
        <title>Genome sequence of Ceratocystis platani, a major pathogen of plane trees.</title>
        <authorList>
            <person name="Belbahri L."/>
        </authorList>
    </citation>
    <scope>NUCLEOTIDE SEQUENCE [LARGE SCALE GENOMIC DNA]</scope>
    <source>
        <strain evidence="5 6">CFO</strain>
    </source>
</reference>
<dbReference type="Gene3D" id="2.170.270.10">
    <property type="entry name" value="SET domain"/>
    <property type="match status" value="1"/>
</dbReference>